<proteinExistence type="predicted"/>
<accession>A0AAW0A6G6</accession>
<reference evidence="1 2" key="1">
    <citation type="journal article" date="2024" name="J Genomics">
        <title>Draft genome sequencing and assembly of Favolaschia claudopus CIRM-BRFM 2984 isolated from oak limbs.</title>
        <authorList>
            <person name="Navarro D."/>
            <person name="Drula E."/>
            <person name="Chaduli D."/>
            <person name="Cazenave R."/>
            <person name="Ahrendt S."/>
            <person name="Wang J."/>
            <person name="Lipzen A."/>
            <person name="Daum C."/>
            <person name="Barry K."/>
            <person name="Grigoriev I.V."/>
            <person name="Favel A."/>
            <person name="Rosso M.N."/>
            <person name="Martin F."/>
        </authorList>
    </citation>
    <scope>NUCLEOTIDE SEQUENCE [LARGE SCALE GENOMIC DNA]</scope>
    <source>
        <strain evidence="1 2">CIRM-BRFM 2984</strain>
    </source>
</reference>
<organism evidence="1 2">
    <name type="scientific">Favolaschia claudopus</name>
    <dbReference type="NCBI Taxonomy" id="2862362"/>
    <lineage>
        <taxon>Eukaryota</taxon>
        <taxon>Fungi</taxon>
        <taxon>Dikarya</taxon>
        <taxon>Basidiomycota</taxon>
        <taxon>Agaricomycotina</taxon>
        <taxon>Agaricomycetes</taxon>
        <taxon>Agaricomycetidae</taxon>
        <taxon>Agaricales</taxon>
        <taxon>Marasmiineae</taxon>
        <taxon>Mycenaceae</taxon>
        <taxon>Favolaschia</taxon>
    </lineage>
</organism>
<comment type="caution">
    <text evidence="1">The sequence shown here is derived from an EMBL/GenBank/DDBJ whole genome shotgun (WGS) entry which is preliminary data.</text>
</comment>
<name>A0AAW0A6G6_9AGAR</name>
<sequence>MATTKSTFLAMEKRRHGHRLYSTCYMLSLKKLGAERVSAYTNTLSNFRTLIYSKYLPGCPALSLELVSHLSCSGPPSPMTEKSLRMRMQRQRSSWVPGAQGHRKPRYPLQRVIILRPSHRTHHQECGSPHAILARHGCQPNTRRLHIRNRRRTRKSHNGWHNGWAHARQDTRRHVHFGAGRHWAAHDGDKADLAMQWRTTWRRHRLHSTCYMLSLKKLGAPACINHL</sequence>
<dbReference type="EMBL" id="JAWWNJ010000081">
    <property type="protein sequence ID" value="KAK7001830.1"/>
    <property type="molecule type" value="Genomic_DNA"/>
</dbReference>
<dbReference type="AlphaFoldDB" id="A0AAW0A6G6"/>
<evidence type="ECO:0000313" key="1">
    <source>
        <dbReference type="EMBL" id="KAK7001830.1"/>
    </source>
</evidence>
<evidence type="ECO:0000313" key="2">
    <source>
        <dbReference type="Proteomes" id="UP001362999"/>
    </source>
</evidence>
<dbReference type="Proteomes" id="UP001362999">
    <property type="component" value="Unassembled WGS sequence"/>
</dbReference>
<protein>
    <submittedName>
        <fullName evidence="1">Uncharacterized protein</fullName>
    </submittedName>
</protein>
<keyword evidence="2" id="KW-1185">Reference proteome</keyword>
<gene>
    <name evidence="1" type="ORF">R3P38DRAFT_3044824</name>
</gene>